<dbReference type="InterPro" id="IPR007131">
    <property type="entry name" value="SHD1"/>
</dbReference>
<keyword evidence="14" id="KW-0832">Ubl conjugation</keyword>
<dbReference type="GO" id="GO:0005886">
    <property type="term" value="C:plasma membrane"/>
    <property type="evidence" value="ECO:0007669"/>
    <property type="project" value="UniProtKB-SubCell"/>
</dbReference>
<dbReference type="EMBL" id="OX365913">
    <property type="protein sequence ID" value="CAI4054877.1"/>
    <property type="molecule type" value="Genomic_DNA"/>
</dbReference>
<feature type="compositionally biased region" description="Basic residues" evidence="22">
    <location>
        <begin position="421"/>
        <end position="439"/>
    </location>
</feature>
<keyword evidence="16" id="KW-0009">Actin-binding</keyword>
<feature type="compositionally biased region" description="Basic and acidic residues" evidence="22">
    <location>
        <begin position="607"/>
        <end position="618"/>
    </location>
</feature>
<dbReference type="GO" id="GO:0043130">
    <property type="term" value="F:ubiquitin binding"/>
    <property type="evidence" value="ECO:0007669"/>
    <property type="project" value="InterPro"/>
</dbReference>
<dbReference type="GO" id="GO:0000147">
    <property type="term" value="P:actin cortical patch assembly"/>
    <property type="evidence" value="ECO:0007669"/>
    <property type="project" value="TreeGrafter"/>
</dbReference>
<feature type="domain" description="SH3" evidence="23">
    <location>
        <begin position="3"/>
        <end position="70"/>
    </location>
</feature>
<keyword evidence="8" id="KW-0963">Cytoplasm</keyword>
<reference evidence="24" key="1">
    <citation type="submission" date="2022-10" db="EMBL/GenBank/DDBJ databases">
        <authorList>
            <person name="Byrne P K."/>
        </authorList>
    </citation>
    <scope>NUCLEOTIDE SEQUENCE</scope>
    <source>
        <strain evidence="24">CBS7001</strain>
    </source>
</reference>
<evidence type="ECO:0000256" key="10">
    <source>
        <dbReference type="ARBA" id="ARBA00022553"/>
    </source>
</evidence>
<dbReference type="PANTHER" id="PTHR15735">
    <property type="entry name" value="FCH AND DOUBLE SH3 DOMAINS PROTEIN"/>
    <property type="match status" value="1"/>
</dbReference>
<feature type="compositionally biased region" description="Low complexity" evidence="22">
    <location>
        <begin position="627"/>
        <end position="645"/>
    </location>
</feature>
<dbReference type="InterPro" id="IPR036028">
    <property type="entry name" value="SH3-like_dom_sf"/>
</dbReference>
<keyword evidence="12" id="KW-0677">Repeat</keyword>
<feature type="compositionally biased region" description="Acidic residues" evidence="22">
    <location>
        <begin position="214"/>
        <end position="224"/>
    </location>
</feature>
<evidence type="ECO:0000313" key="25">
    <source>
        <dbReference type="Proteomes" id="UP001162090"/>
    </source>
</evidence>
<comment type="subunit">
    <text evidence="19">Component of the PAN1 actin cytoskeleton-regulatory complex. Interacts with ABP1, KRE6, LAS17, LSB5, RSP5, RVS167, VPS1 and YSC84.</text>
</comment>
<dbReference type="GO" id="GO:0010008">
    <property type="term" value="C:endosome membrane"/>
    <property type="evidence" value="ECO:0007669"/>
    <property type="project" value="UniProtKB-SubCell"/>
</dbReference>
<evidence type="ECO:0000256" key="3">
    <source>
        <dbReference type="ARBA" id="ARBA00004413"/>
    </source>
</evidence>
<feature type="region of interest" description="Disordered" evidence="22">
    <location>
        <begin position="758"/>
        <end position="787"/>
    </location>
</feature>
<feature type="domain" description="SH3" evidence="23">
    <location>
        <begin position="71"/>
        <end position="132"/>
    </location>
</feature>
<keyword evidence="6 21" id="KW-0728">SH3 domain</keyword>
<feature type="region of interest" description="Disordered" evidence="22">
    <location>
        <begin position="406"/>
        <end position="492"/>
    </location>
</feature>
<keyword evidence="13" id="KW-0967">Endosome</keyword>
<evidence type="ECO:0000256" key="18">
    <source>
        <dbReference type="ARBA" id="ARBA00025194"/>
    </source>
</evidence>
<dbReference type="GO" id="GO:0003779">
    <property type="term" value="F:actin binding"/>
    <property type="evidence" value="ECO:0007669"/>
    <property type="project" value="UniProtKB-KW"/>
</dbReference>
<dbReference type="Gene3D" id="1.10.150.50">
    <property type="entry name" value="Transcription Factor, Ets-1"/>
    <property type="match status" value="1"/>
</dbReference>
<dbReference type="SUPFAM" id="SSF50044">
    <property type="entry name" value="SH3-domain"/>
    <property type="match status" value="3"/>
</dbReference>
<evidence type="ECO:0000259" key="23">
    <source>
        <dbReference type="PROSITE" id="PS50002"/>
    </source>
</evidence>
<evidence type="ECO:0000256" key="2">
    <source>
        <dbReference type="ARBA" id="ARBA00004134"/>
    </source>
</evidence>
<dbReference type="GO" id="GO:0030833">
    <property type="term" value="P:regulation of actin filament polymerization"/>
    <property type="evidence" value="ECO:0007669"/>
    <property type="project" value="TreeGrafter"/>
</dbReference>
<evidence type="ECO:0000256" key="20">
    <source>
        <dbReference type="ARBA" id="ARBA00070651"/>
    </source>
</evidence>
<dbReference type="FunFam" id="1.10.150.50:FF:000094">
    <property type="entry name" value="Actin cytoskeleton-regulatory complex protein SLA1"/>
    <property type="match status" value="1"/>
</dbReference>
<accession>A0AA35JBH3</accession>
<dbReference type="FunFam" id="2.30.30.700:FF:000001">
    <property type="entry name" value="Actin cytoskeleton-regulatory complex protein SLA1"/>
    <property type="match status" value="1"/>
</dbReference>
<keyword evidence="10" id="KW-0597">Phosphoprotein</keyword>
<dbReference type="PRINTS" id="PR00452">
    <property type="entry name" value="SH3DOMAIN"/>
</dbReference>
<dbReference type="FunFam" id="2.30.30.40:FF:000256">
    <property type="entry name" value="Actin cytoskeleton-regulatory complex protein SLA1"/>
    <property type="match status" value="1"/>
</dbReference>
<evidence type="ECO:0000256" key="5">
    <source>
        <dbReference type="ARBA" id="ARBA00020357"/>
    </source>
</evidence>
<dbReference type="GO" id="GO:0006897">
    <property type="term" value="P:endocytosis"/>
    <property type="evidence" value="ECO:0007669"/>
    <property type="project" value="UniProtKB-KW"/>
</dbReference>
<evidence type="ECO:0000256" key="19">
    <source>
        <dbReference type="ARBA" id="ARBA00064470"/>
    </source>
</evidence>
<keyword evidence="9" id="KW-1017">Isopeptide bond</keyword>
<organism evidence="24 25">
    <name type="scientific">Saccharomyces uvarum</name>
    <name type="common">Yeast</name>
    <name type="synonym">Saccharomyces bayanus var. uvarum</name>
    <dbReference type="NCBI Taxonomy" id="230603"/>
    <lineage>
        <taxon>Eukaryota</taxon>
        <taxon>Fungi</taxon>
        <taxon>Dikarya</taxon>
        <taxon>Ascomycota</taxon>
        <taxon>Saccharomycotina</taxon>
        <taxon>Saccharomycetes</taxon>
        <taxon>Saccharomycetales</taxon>
        <taxon>Saccharomycetaceae</taxon>
        <taxon>Saccharomyces</taxon>
    </lineage>
</organism>
<comment type="function">
    <text evidence="18">Component of the PAN1 actin cytoskeleton-regulatory complex required for the internalization of endosomes during actin-coupled endocytosis. The complex links the site of endocytosis to the cell membrane-associated actin cytoskeleton. Mediates uptake of external molecules and vacuolar degradation of plasma membrane proteins. Plays a role in the proper organization of the cell membrane-associated actin cytoskeleton and promotes its destabilization.</text>
</comment>
<evidence type="ECO:0000256" key="15">
    <source>
        <dbReference type="ARBA" id="ARBA00023136"/>
    </source>
</evidence>
<dbReference type="Proteomes" id="UP001162090">
    <property type="component" value="Chromosome 2"/>
</dbReference>
<dbReference type="InterPro" id="IPR035800">
    <property type="entry name" value="Sla1_SH3_1"/>
</dbReference>
<sequence>MTVFLGIYRAIYDYEPQTPEELAIHEDDLLYLLQKSDIDDWWTVKRRVIGSDSDEPVGLVPSTYIEEAPILKKVRAIYDYEQVQNADEELTFHENDVFNVLDDKDPDWLLVKSTVSNEFGFIPGNYVEGADDAAPKQEAAPTAAPAAAPAAGLPTSFLPPPQHIARKQQTEQDQAPEEEDEGPPPAMPARPRATTETTETTATAAPARNRLSYSDDDNDDDEDYNYYNENNNINSGTNREYNTEYHSWNVTEIEGRKKKKAKLSIGNNKINFIPQKGAPHEWSIDKLVSYDNEKKHMFLEFVDPYRSLELHTGNTTTCEEIMDIIGEYKGASRDPGLKEVEMATKSKKRGVVQYDFLAESQDELTIKSGDKVYILDDKKSSDWWMCQLIDSGKSGLVPAQFVEPVRDKKHTESTASGIIKSIKKNFTKSPSRSRSRSRSKSNANLASWKDDESQNDAATSTSGARSRKDSLSSHKKNSSTSGTKEFPNPKKSRLWVDRSGTFKVDAEFIGCAKGKIHLHKANGVKIAVAADKLCNEDLAYVEKITGFSLEKFKIHDGSGSGSHGTDSRDSERERRRRLKEQEEKERDRRLKERELYELKKARELLDEERSRLQEKELPPIKPPRPTSSVSASNTNSQSNTQNNNSNANKYDWFEFFLNCGVDVSNCQRYTINFDREQITEDMMPDIDNSMLRTLGLREGDIVRVMKYLDKKFGKENNTVIPTNMTGNMFSQPDGSLNPATNAETSLPQQLLPQATAPIQTAPSASAETDDAWTVKPASKSESNLLSKKSEFTGSMQDLLDLQPLEPKKTSTATPEPNLKDLQPVKTGGTAASVAISSAPTLAPLDPFKTGGNNILPLSTGYVMMPMITGGAMLPMQRTGGFVIPQTTFGMQQQATGGILPVQKTSNGLIAISNTGGAMMPQTTFGTTPTILPLQKTGGGLIPITTGGVQLPQTSFNMQTQQLPTGSILPVQKTANGLISTNTGVSMPPLQRTGGTMIAQPQITGGAMMPQTSFGVSQQFTGNAMMAQPQITGGALNTFNTGGALMPQTSFGASQQFAGNAMMAQPQRTGGALNTFNTGGAMIPQTSFNAQPQITGGFQPQSQFGLTLQKTGGIAPLSQNQFTGGAMNTFNTGGVMQQQQQQQQQQQPQMMTTFNTGGAMQQPQMMNTFNTGGAMQQPQMMNTFNTGGAMQQPQMMSTFNTGGAMQQPQPQALQNQPTGFGFGNGPPQPRQANIFNATASNPFGF</sequence>
<feature type="compositionally biased region" description="Basic and acidic residues" evidence="22">
    <location>
        <begin position="565"/>
        <end position="589"/>
    </location>
</feature>
<dbReference type="Pfam" id="PF00018">
    <property type="entry name" value="SH3_1"/>
    <property type="match status" value="2"/>
</dbReference>
<dbReference type="Gene3D" id="2.30.30.40">
    <property type="entry name" value="SH3 Domains"/>
    <property type="match status" value="3"/>
</dbReference>
<gene>
    <name evidence="24" type="primary">SUVC02G1100</name>
    <name evidence="24" type="ORF">SUVC_02G1100</name>
</gene>
<evidence type="ECO:0000256" key="12">
    <source>
        <dbReference type="ARBA" id="ARBA00022737"/>
    </source>
</evidence>
<evidence type="ECO:0000256" key="9">
    <source>
        <dbReference type="ARBA" id="ARBA00022499"/>
    </source>
</evidence>
<evidence type="ECO:0000256" key="17">
    <source>
        <dbReference type="ARBA" id="ARBA00023212"/>
    </source>
</evidence>
<dbReference type="InterPro" id="IPR013761">
    <property type="entry name" value="SAM/pointed_sf"/>
</dbReference>
<dbReference type="GO" id="GO:0030479">
    <property type="term" value="C:actin cortical patch"/>
    <property type="evidence" value="ECO:0007669"/>
    <property type="project" value="UniProtKB-SubCell"/>
</dbReference>
<dbReference type="Pfam" id="PF14604">
    <property type="entry name" value="SH3_9"/>
    <property type="match status" value="1"/>
</dbReference>
<evidence type="ECO:0000256" key="11">
    <source>
        <dbReference type="ARBA" id="ARBA00022583"/>
    </source>
</evidence>
<keyword evidence="11" id="KW-0254">Endocytosis</keyword>
<evidence type="ECO:0000256" key="16">
    <source>
        <dbReference type="ARBA" id="ARBA00023203"/>
    </source>
</evidence>
<keyword evidence="15" id="KW-0472">Membrane</keyword>
<feature type="compositionally biased region" description="Low complexity" evidence="22">
    <location>
        <begin position="136"/>
        <end position="151"/>
    </location>
</feature>
<dbReference type="Gene3D" id="2.30.30.700">
    <property type="entry name" value="SLA1 homology domain 1"/>
    <property type="match status" value="1"/>
</dbReference>
<dbReference type="Pfam" id="PF03983">
    <property type="entry name" value="SHD1"/>
    <property type="match status" value="1"/>
</dbReference>
<dbReference type="CDD" id="cd11775">
    <property type="entry name" value="SH3_Sla1p_3"/>
    <property type="match status" value="1"/>
</dbReference>
<evidence type="ECO:0000256" key="6">
    <source>
        <dbReference type="ARBA" id="ARBA00022443"/>
    </source>
</evidence>
<feature type="region of interest" description="Disordered" evidence="22">
    <location>
        <begin position="553"/>
        <end position="589"/>
    </location>
</feature>
<evidence type="ECO:0000256" key="1">
    <source>
        <dbReference type="ARBA" id="ARBA00004125"/>
    </source>
</evidence>
<feature type="domain" description="SH3" evidence="23">
    <location>
        <begin position="345"/>
        <end position="407"/>
    </location>
</feature>
<evidence type="ECO:0000256" key="4">
    <source>
        <dbReference type="ARBA" id="ARBA00007948"/>
    </source>
</evidence>
<evidence type="ECO:0000313" key="24">
    <source>
        <dbReference type="EMBL" id="CAI4054877.1"/>
    </source>
</evidence>
<proteinExistence type="inferred from homology"/>
<dbReference type="InterPro" id="IPR001452">
    <property type="entry name" value="SH3_domain"/>
</dbReference>
<protein>
    <recommendedName>
        <fullName evidence="5">Actin cytoskeleton-regulatory complex protein SLA1</fullName>
    </recommendedName>
    <alternativeName>
        <fullName evidence="20">Actin cytoskeleton-regulatory complex protein sla1</fullName>
    </alternativeName>
</protein>
<dbReference type="AlphaFoldDB" id="A0AA35JBH3"/>
<dbReference type="PANTHER" id="PTHR15735:SF19">
    <property type="entry name" value="ACTIN CYTOSKELETON-REGULATORY COMPLEX PROTEIN SLA1"/>
    <property type="match status" value="1"/>
</dbReference>
<name>A0AA35JBH3_SACUV</name>
<keyword evidence="7" id="KW-1003">Cell membrane</keyword>
<dbReference type="CDD" id="cd09532">
    <property type="entry name" value="SAM_SLA1_fungal"/>
    <property type="match status" value="1"/>
</dbReference>
<feature type="region of interest" description="Disordered" evidence="22">
    <location>
        <begin position="132"/>
        <end position="238"/>
    </location>
</feature>
<dbReference type="SMART" id="SM00326">
    <property type="entry name" value="SH3"/>
    <property type="match status" value="3"/>
</dbReference>
<dbReference type="InterPro" id="IPR056996">
    <property type="entry name" value="PH_SLA1"/>
</dbReference>
<evidence type="ECO:0000256" key="13">
    <source>
        <dbReference type="ARBA" id="ARBA00022753"/>
    </source>
</evidence>
<evidence type="ECO:0000256" key="22">
    <source>
        <dbReference type="SAM" id="MobiDB-lite"/>
    </source>
</evidence>
<feature type="compositionally biased region" description="Polar residues" evidence="22">
    <location>
        <begin position="1229"/>
        <end position="1244"/>
    </location>
</feature>
<dbReference type="InterPro" id="IPR035821">
    <property type="entry name" value="Sla1_SH3_3"/>
</dbReference>
<dbReference type="GO" id="GO:0030674">
    <property type="term" value="F:protein-macromolecule adaptor activity"/>
    <property type="evidence" value="ECO:0007669"/>
    <property type="project" value="InterPro"/>
</dbReference>
<evidence type="ECO:0000256" key="14">
    <source>
        <dbReference type="ARBA" id="ARBA00022843"/>
    </source>
</evidence>
<keyword evidence="17" id="KW-0206">Cytoskeleton</keyword>
<evidence type="ECO:0000256" key="8">
    <source>
        <dbReference type="ARBA" id="ARBA00022490"/>
    </source>
</evidence>
<comment type="subcellular location">
    <subcellularLocation>
        <location evidence="3">Cell membrane</location>
        <topology evidence="3">Peripheral membrane protein</topology>
        <orientation evidence="3">Cytoplasmic side</orientation>
    </subcellularLocation>
    <subcellularLocation>
        <location evidence="2">Cytoplasm</location>
        <location evidence="2">Cytoskeleton</location>
        <location evidence="2">Actin patch</location>
    </subcellularLocation>
    <subcellularLocation>
        <location evidence="1">Endosome membrane</location>
        <topology evidence="1">Peripheral membrane protein</topology>
        <orientation evidence="1">Cytoplasmic side</orientation>
    </subcellularLocation>
</comment>
<dbReference type="PROSITE" id="PS50002">
    <property type="entry name" value="SH3"/>
    <property type="match status" value="3"/>
</dbReference>
<feature type="compositionally biased region" description="Low complexity" evidence="22">
    <location>
        <begin position="189"/>
        <end position="208"/>
    </location>
</feature>
<dbReference type="GO" id="GO:0042802">
    <property type="term" value="F:identical protein binding"/>
    <property type="evidence" value="ECO:0007669"/>
    <property type="project" value="InterPro"/>
</dbReference>
<evidence type="ECO:0000256" key="21">
    <source>
        <dbReference type="PROSITE-ProRule" id="PRU00192"/>
    </source>
</evidence>
<feature type="region of interest" description="Disordered" evidence="22">
    <location>
        <begin position="607"/>
        <end position="645"/>
    </location>
</feature>
<dbReference type="FunFam" id="2.30.30.40:FF:000300">
    <property type="entry name" value="Actin cytoskeleton-regulatory complex protein SLA1"/>
    <property type="match status" value="1"/>
</dbReference>
<feature type="compositionally biased region" description="Polar residues" evidence="22">
    <location>
        <begin position="455"/>
        <end position="464"/>
    </location>
</feature>
<dbReference type="Pfam" id="PF24081">
    <property type="entry name" value="PH_SLA1"/>
    <property type="match status" value="1"/>
</dbReference>
<dbReference type="GO" id="GO:0005634">
    <property type="term" value="C:nucleus"/>
    <property type="evidence" value="ECO:0007669"/>
    <property type="project" value="TreeGrafter"/>
</dbReference>
<feature type="region of interest" description="Disordered" evidence="22">
    <location>
        <begin position="1221"/>
        <end position="1244"/>
    </location>
</feature>
<comment type="similarity">
    <text evidence="4">Belongs to the SLA1 family.</text>
</comment>
<dbReference type="CDD" id="cd11773">
    <property type="entry name" value="SH3_Sla1p_1"/>
    <property type="match status" value="1"/>
</dbReference>
<evidence type="ECO:0000256" key="7">
    <source>
        <dbReference type="ARBA" id="ARBA00022475"/>
    </source>
</evidence>